<dbReference type="Proteomes" id="UP001060085">
    <property type="component" value="Linkage Group LG06"/>
</dbReference>
<name>A0ACC0AC46_CATRO</name>
<dbReference type="EMBL" id="CM044706">
    <property type="protein sequence ID" value="KAI5658359.1"/>
    <property type="molecule type" value="Genomic_DNA"/>
</dbReference>
<keyword evidence="2" id="KW-1185">Reference proteome</keyword>
<gene>
    <name evidence="1" type="ORF">M9H77_27152</name>
</gene>
<accession>A0ACC0AC46</accession>
<organism evidence="1 2">
    <name type="scientific">Catharanthus roseus</name>
    <name type="common">Madagascar periwinkle</name>
    <name type="synonym">Vinca rosea</name>
    <dbReference type="NCBI Taxonomy" id="4058"/>
    <lineage>
        <taxon>Eukaryota</taxon>
        <taxon>Viridiplantae</taxon>
        <taxon>Streptophyta</taxon>
        <taxon>Embryophyta</taxon>
        <taxon>Tracheophyta</taxon>
        <taxon>Spermatophyta</taxon>
        <taxon>Magnoliopsida</taxon>
        <taxon>eudicotyledons</taxon>
        <taxon>Gunneridae</taxon>
        <taxon>Pentapetalae</taxon>
        <taxon>asterids</taxon>
        <taxon>lamiids</taxon>
        <taxon>Gentianales</taxon>
        <taxon>Apocynaceae</taxon>
        <taxon>Rauvolfioideae</taxon>
        <taxon>Vinceae</taxon>
        <taxon>Catharanthinae</taxon>
        <taxon>Catharanthus</taxon>
    </lineage>
</organism>
<protein>
    <submittedName>
        <fullName evidence="1">Uncharacterized protein</fullName>
    </submittedName>
</protein>
<reference evidence="2" key="1">
    <citation type="journal article" date="2023" name="Nat. Plants">
        <title>Single-cell RNA sequencing provides a high-resolution roadmap for understanding the multicellular compartmentation of specialized metabolism.</title>
        <authorList>
            <person name="Sun S."/>
            <person name="Shen X."/>
            <person name="Li Y."/>
            <person name="Li Y."/>
            <person name="Wang S."/>
            <person name="Li R."/>
            <person name="Zhang H."/>
            <person name="Shen G."/>
            <person name="Guo B."/>
            <person name="Wei J."/>
            <person name="Xu J."/>
            <person name="St-Pierre B."/>
            <person name="Chen S."/>
            <person name="Sun C."/>
        </authorList>
    </citation>
    <scope>NUCLEOTIDE SEQUENCE [LARGE SCALE GENOMIC DNA]</scope>
</reference>
<evidence type="ECO:0000313" key="1">
    <source>
        <dbReference type="EMBL" id="KAI5658359.1"/>
    </source>
</evidence>
<comment type="caution">
    <text evidence="1">The sequence shown here is derived from an EMBL/GenBank/DDBJ whole genome shotgun (WGS) entry which is preliminary data.</text>
</comment>
<sequence>MEEVPVYVYSGPINPDILTRQHEHRSGLIWRWDHEICTTDLQCRHFGCNMFQITPWLGHGGCAPVPAHSGVRFGHRGERGGGFGRRRQADPSSYAPHDPLDNPGGNAPKFTLGLTPDVSSHLSGAGTSYVPHDPFDSPNDSYILPPPSVGGTSYIPPFPSVIGLSFDAPPPPS</sequence>
<proteinExistence type="predicted"/>
<evidence type="ECO:0000313" key="2">
    <source>
        <dbReference type="Proteomes" id="UP001060085"/>
    </source>
</evidence>